<sequence>MEHTEPYLQAALLCEGVTTDEKGRHNIYNEFSQCTMGYSQPFTVLTIWRGGNNDDHSYTEQTEIVAPDGRVVASGENGPFSLQDSTYRQVNSIMLESVDFNADGNYELRIRLNDADNAVIYEHTDIISVI</sequence>
<organism evidence="1">
    <name type="scientific">bioreactor metagenome</name>
    <dbReference type="NCBI Taxonomy" id="1076179"/>
    <lineage>
        <taxon>unclassified sequences</taxon>
        <taxon>metagenomes</taxon>
        <taxon>ecological metagenomes</taxon>
    </lineage>
</organism>
<proteinExistence type="predicted"/>
<name>A0A644T1D4_9ZZZZ</name>
<protein>
    <submittedName>
        <fullName evidence="1">Uncharacterized protein</fullName>
    </submittedName>
</protein>
<dbReference type="AlphaFoldDB" id="A0A644T1D4"/>
<gene>
    <name evidence="1" type="ORF">SDC9_06160</name>
</gene>
<dbReference type="EMBL" id="VSSQ01000012">
    <property type="protein sequence ID" value="MPL60599.1"/>
    <property type="molecule type" value="Genomic_DNA"/>
</dbReference>
<reference evidence="1" key="1">
    <citation type="submission" date="2019-08" db="EMBL/GenBank/DDBJ databases">
        <authorList>
            <person name="Kucharzyk K."/>
            <person name="Murdoch R.W."/>
            <person name="Higgins S."/>
            <person name="Loffler F."/>
        </authorList>
    </citation>
    <scope>NUCLEOTIDE SEQUENCE</scope>
</reference>
<comment type="caution">
    <text evidence="1">The sequence shown here is derived from an EMBL/GenBank/DDBJ whole genome shotgun (WGS) entry which is preliminary data.</text>
</comment>
<dbReference type="InterPro" id="IPR054221">
    <property type="entry name" value="DUF6941"/>
</dbReference>
<evidence type="ECO:0000313" key="1">
    <source>
        <dbReference type="EMBL" id="MPL60599.1"/>
    </source>
</evidence>
<dbReference type="Pfam" id="PF22091">
    <property type="entry name" value="DUF6941"/>
    <property type="match status" value="1"/>
</dbReference>
<accession>A0A644T1D4</accession>